<feature type="transmembrane region" description="Helical" evidence="1">
    <location>
        <begin position="287"/>
        <end position="311"/>
    </location>
</feature>
<name>A0ABS1LR51_9MICO</name>
<sequence length="405" mass="40333">MSDGSHQGPIAAGIVTAVVGPSSSVVVVLAGLTAVGASPAQAASGLLTLLVTQGLGMLWLSLRHRTPIVLAWSTPGAALLASMAALADGWPAAVAAFGVTGLLILLTALIPRLGRLVAAIPASLAQGMLAGVLVPLCLAPATALAGAPLAVAPVVLTWLVLLPVSRRWAVPAALGVALVVVLLTGRDAISGAGLVPAPVWTTPHLTVEGVIAVSVPLYVVTMASQNVPGVAVLASHGYRVPWRESLLVTGLGTMLGAPAGGHAINLAAISAALAAGPDAGRDPRRRWIAAVTAGITMLVLAAASGALTTLVQAAPDGVMQAAAGLALLGTLSGSLLAALTDSRDREAAVLTMLIAASGVAFLGIGAAFWALAAGLLLRYVMRLTWPRRRAAVLTADDAAVPDLRA</sequence>
<feature type="transmembrane region" description="Helical" evidence="1">
    <location>
        <begin position="69"/>
        <end position="86"/>
    </location>
</feature>
<keyword evidence="1" id="KW-0472">Membrane</keyword>
<feature type="transmembrane region" description="Helical" evidence="1">
    <location>
        <begin position="246"/>
        <end position="275"/>
    </location>
</feature>
<feature type="transmembrane region" description="Helical" evidence="1">
    <location>
        <begin position="209"/>
        <end position="234"/>
    </location>
</feature>
<accession>A0ABS1LR51</accession>
<evidence type="ECO:0000313" key="3">
    <source>
        <dbReference type="Proteomes" id="UP000675409"/>
    </source>
</evidence>
<gene>
    <name evidence="2" type="primary">benE</name>
    <name evidence="2" type="ORF">HGK34_20740</name>
</gene>
<dbReference type="PANTHER" id="PTHR30199:SF0">
    <property type="entry name" value="INNER MEMBRANE PROTEIN YDCO"/>
    <property type="match status" value="1"/>
</dbReference>
<feature type="transmembrane region" description="Helical" evidence="1">
    <location>
        <begin position="352"/>
        <end position="380"/>
    </location>
</feature>
<dbReference type="RefSeq" id="WP_201851038.1">
    <property type="nucleotide sequence ID" value="NZ_JABBYC010000071.1"/>
</dbReference>
<proteinExistence type="predicted"/>
<feature type="transmembrane region" description="Helical" evidence="1">
    <location>
        <begin position="168"/>
        <end position="189"/>
    </location>
</feature>
<keyword evidence="1" id="KW-0812">Transmembrane</keyword>
<keyword evidence="3" id="KW-1185">Reference proteome</keyword>
<feature type="transmembrane region" description="Helical" evidence="1">
    <location>
        <begin position="92"/>
        <end position="109"/>
    </location>
</feature>
<dbReference type="PANTHER" id="PTHR30199">
    <property type="entry name" value="MFS FAMILY TRANSPORTER, PREDICTED SUBSTRATE BENZOATE"/>
    <property type="match status" value="1"/>
</dbReference>
<reference evidence="2 3" key="1">
    <citation type="journal article" date="2021" name="Arch. Microbiol.">
        <title>Myceligenerans indicum sp. nov., an actinobacterium isolated from mangrove sediment of Sundarbans, India.</title>
        <authorList>
            <person name="Asha K."/>
            <person name="Bhadury P."/>
        </authorList>
    </citation>
    <scope>NUCLEOTIDE SEQUENCE [LARGE SCALE GENOMIC DNA]</scope>
    <source>
        <strain evidence="2 3">I2</strain>
    </source>
</reference>
<dbReference type="NCBIfam" id="TIGR00843">
    <property type="entry name" value="benE"/>
    <property type="match status" value="1"/>
</dbReference>
<feature type="transmembrane region" description="Helical" evidence="1">
    <location>
        <begin position="42"/>
        <end position="62"/>
    </location>
</feature>
<dbReference type="EMBL" id="JABBYC010000071">
    <property type="protein sequence ID" value="MBL0888675.1"/>
    <property type="molecule type" value="Genomic_DNA"/>
</dbReference>
<comment type="caution">
    <text evidence="2">The sequence shown here is derived from an EMBL/GenBank/DDBJ whole genome shotgun (WGS) entry which is preliminary data.</text>
</comment>
<dbReference type="Pfam" id="PF03594">
    <property type="entry name" value="BenE"/>
    <property type="match status" value="1"/>
</dbReference>
<feature type="transmembrane region" description="Helical" evidence="1">
    <location>
        <begin position="142"/>
        <end position="161"/>
    </location>
</feature>
<feature type="transmembrane region" description="Helical" evidence="1">
    <location>
        <begin position="12"/>
        <end position="36"/>
    </location>
</feature>
<dbReference type="InterPro" id="IPR004711">
    <property type="entry name" value="Benzoate_Transporter"/>
</dbReference>
<feature type="transmembrane region" description="Helical" evidence="1">
    <location>
        <begin position="318"/>
        <end position="340"/>
    </location>
</feature>
<dbReference type="Proteomes" id="UP000675409">
    <property type="component" value="Unassembled WGS sequence"/>
</dbReference>
<organism evidence="2 3">
    <name type="scientific">Myceligenerans indicum</name>
    <dbReference type="NCBI Taxonomy" id="2593663"/>
    <lineage>
        <taxon>Bacteria</taxon>
        <taxon>Bacillati</taxon>
        <taxon>Actinomycetota</taxon>
        <taxon>Actinomycetes</taxon>
        <taxon>Micrococcales</taxon>
        <taxon>Promicromonosporaceae</taxon>
        <taxon>Myceligenerans</taxon>
    </lineage>
</organism>
<feature type="transmembrane region" description="Helical" evidence="1">
    <location>
        <begin position="116"/>
        <end position="136"/>
    </location>
</feature>
<evidence type="ECO:0000256" key="1">
    <source>
        <dbReference type="SAM" id="Phobius"/>
    </source>
</evidence>
<keyword evidence="1" id="KW-1133">Transmembrane helix</keyword>
<protein>
    <submittedName>
        <fullName evidence="2">Benzoate/H(+) symporter BenE family transporter</fullName>
    </submittedName>
</protein>
<evidence type="ECO:0000313" key="2">
    <source>
        <dbReference type="EMBL" id="MBL0888675.1"/>
    </source>
</evidence>